<organism evidence="3 4">
    <name type="scientific">Drechslerella dactyloides</name>
    <name type="common">Nematode-trapping fungus</name>
    <name type="synonym">Arthrobotrys dactyloides</name>
    <dbReference type="NCBI Taxonomy" id="74499"/>
    <lineage>
        <taxon>Eukaryota</taxon>
        <taxon>Fungi</taxon>
        <taxon>Dikarya</taxon>
        <taxon>Ascomycota</taxon>
        <taxon>Pezizomycotina</taxon>
        <taxon>Orbiliomycetes</taxon>
        <taxon>Orbiliales</taxon>
        <taxon>Orbiliaceae</taxon>
        <taxon>Drechslerella</taxon>
    </lineage>
</organism>
<feature type="chain" id="PRO_5042159256" evidence="2">
    <location>
        <begin position="23"/>
        <end position="125"/>
    </location>
</feature>
<gene>
    <name evidence="3" type="ORF">Dda_7858</name>
</gene>
<keyword evidence="2" id="KW-0732">Signal</keyword>
<protein>
    <submittedName>
        <fullName evidence="3">Uncharacterized protein</fullName>
    </submittedName>
</protein>
<feature type="region of interest" description="Disordered" evidence="1">
    <location>
        <begin position="47"/>
        <end position="82"/>
    </location>
</feature>
<proteinExistence type="predicted"/>
<evidence type="ECO:0000313" key="4">
    <source>
        <dbReference type="Proteomes" id="UP001221413"/>
    </source>
</evidence>
<sequence length="125" mass="14435">MPAARAVLSCLSFCRIPQLISGAEWPKKETSMMPWVAVLRSRWGKKSSTSRWGSEGFRKGKTNRASRRWRRTMERESDPAMGWMRGRTREELEQDWLGSDWIPVASEFGEQVGKGKVQFRLDEGN</sequence>
<evidence type="ECO:0000313" key="3">
    <source>
        <dbReference type="EMBL" id="KAJ6256975.1"/>
    </source>
</evidence>
<comment type="caution">
    <text evidence="3">The sequence shown here is derived from an EMBL/GenBank/DDBJ whole genome shotgun (WGS) entry which is preliminary data.</text>
</comment>
<evidence type="ECO:0000256" key="2">
    <source>
        <dbReference type="SAM" id="SignalP"/>
    </source>
</evidence>
<dbReference type="Proteomes" id="UP001221413">
    <property type="component" value="Unassembled WGS sequence"/>
</dbReference>
<name>A0AAD6NG04_DREDA</name>
<accession>A0AAD6NG04</accession>
<feature type="compositionally biased region" description="Basic residues" evidence="1">
    <location>
        <begin position="59"/>
        <end position="70"/>
    </location>
</feature>
<dbReference type="AlphaFoldDB" id="A0AAD6NG04"/>
<dbReference type="EMBL" id="JAQGDS010000011">
    <property type="protein sequence ID" value="KAJ6256975.1"/>
    <property type="molecule type" value="Genomic_DNA"/>
</dbReference>
<keyword evidence="4" id="KW-1185">Reference proteome</keyword>
<reference evidence="3" key="1">
    <citation type="submission" date="2023-01" db="EMBL/GenBank/DDBJ databases">
        <title>The chitinases involved in constricting ring structure development in the nematode-trapping fungus Drechslerella dactyloides.</title>
        <authorList>
            <person name="Wang R."/>
            <person name="Zhang L."/>
            <person name="Tang P."/>
            <person name="Li S."/>
            <person name="Liang L."/>
        </authorList>
    </citation>
    <scope>NUCLEOTIDE SEQUENCE</scope>
    <source>
        <strain evidence="3">YMF1.00031</strain>
    </source>
</reference>
<feature type="signal peptide" evidence="2">
    <location>
        <begin position="1"/>
        <end position="22"/>
    </location>
</feature>
<evidence type="ECO:0000256" key="1">
    <source>
        <dbReference type="SAM" id="MobiDB-lite"/>
    </source>
</evidence>